<organism evidence="5 6">
    <name type="scientific">Parasedimentitalea denitrificans</name>
    <dbReference type="NCBI Taxonomy" id="2211118"/>
    <lineage>
        <taxon>Bacteria</taxon>
        <taxon>Pseudomonadati</taxon>
        <taxon>Pseudomonadota</taxon>
        <taxon>Alphaproteobacteria</taxon>
        <taxon>Rhodobacterales</taxon>
        <taxon>Paracoccaceae</taxon>
        <taxon>Parasedimentitalea</taxon>
    </lineage>
</organism>
<dbReference type="Pfam" id="PF01152">
    <property type="entry name" value="Bac_globin"/>
    <property type="match status" value="1"/>
</dbReference>
<evidence type="ECO:0000256" key="1">
    <source>
        <dbReference type="ARBA" id="ARBA00022448"/>
    </source>
</evidence>
<keyword evidence="1" id="KW-0813">Transport</keyword>
<keyword evidence="2" id="KW-0349">Heme</keyword>
<evidence type="ECO:0000256" key="4">
    <source>
        <dbReference type="ARBA" id="ARBA00023004"/>
    </source>
</evidence>
<dbReference type="InterPro" id="IPR001486">
    <property type="entry name" value="Hemoglobin_trunc"/>
</dbReference>
<dbReference type="EMBL" id="QHLQ01000015">
    <property type="protein sequence ID" value="NIZ62276.1"/>
    <property type="molecule type" value="Genomic_DNA"/>
</dbReference>
<evidence type="ECO:0000256" key="2">
    <source>
        <dbReference type="ARBA" id="ARBA00022617"/>
    </source>
</evidence>
<keyword evidence="6" id="KW-1185">Reference proteome</keyword>
<proteinExistence type="predicted"/>
<dbReference type="InterPro" id="IPR009050">
    <property type="entry name" value="Globin-like_sf"/>
</dbReference>
<evidence type="ECO:0000313" key="6">
    <source>
        <dbReference type="Proteomes" id="UP001429564"/>
    </source>
</evidence>
<accession>A0ABX0W9E7</accession>
<dbReference type="SUPFAM" id="SSF46458">
    <property type="entry name" value="Globin-like"/>
    <property type="match status" value="1"/>
</dbReference>
<dbReference type="InterPro" id="IPR012292">
    <property type="entry name" value="Globin/Proto"/>
</dbReference>
<evidence type="ECO:0000313" key="5">
    <source>
        <dbReference type="EMBL" id="NIZ62276.1"/>
    </source>
</evidence>
<protein>
    <submittedName>
        <fullName evidence="5">Group 1 truncated hemoglobin</fullName>
    </submittedName>
</protein>
<dbReference type="RefSeq" id="WP_167684901.1">
    <property type="nucleotide sequence ID" value="NZ_QHLQ01000015.1"/>
</dbReference>
<dbReference type="Gene3D" id="1.10.490.10">
    <property type="entry name" value="Globins"/>
    <property type="match status" value="1"/>
</dbReference>
<gene>
    <name evidence="5" type="ORF">DL239_14975</name>
</gene>
<reference evidence="5 6" key="1">
    <citation type="submission" date="2018-05" db="EMBL/GenBank/DDBJ databases">
        <authorList>
            <person name="Zhang Y.-J."/>
        </authorList>
    </citation>
    <scope>NUCLEOTIDE SEQUENCE [LARGE SCALE GENOMIC DNA]</scope>
    <source>
        <strain evidence="5 6">CY04</strain>
    </source>
</reference>
<keyword evidence="3" id="KW-0479">Metal-binding</keyword>
<dbReference type="CDD" id="cd00454">
    <property type="entry name" value="TrHb1_N"/>
    <property type="match status" value="1"/>
</dbReference>
<keyword evidence="4" id="KW-0408">Iron</keyword>
<sequence>MAGTIYEKYGGFKTVSRIVMAFYDKALDSDQIGDYFVDVDLSQLIDHQTKFISSLLGGPVSFSDDQLHRVHRQLEICHADFDEMVSLLAGTLVDHGMARDDVETVIGEIEARRKMIVSIGS</sequence>
<comment type="caution">
    <text evidence="5">The sequence shown here is derived from an EMBL/GenBank/DDBJ whole genome shotgun (WGS) entry which is preliminary data.</text>
</comment>
<name>A0ABX0W9E7_9RHOB</name>
<evidence type="ECO:0000256" key="3">
    <source>
        <dbReference type="ARBA" id="ARBA00022723"/>
    </source>
</evidence>
<dbReference type="Proteomes" id="UP001429564">
    <property type="component" value="Unassembled WGS sequence"/>
</dbReference>